<reference evidence="2" key="1">
    <citation type="submission" date="2018-05" db="EMBL/GenBank/DDBJ databases">
        <authorList>
            <person name="Lanie J.A."/>
            <person name="Ng W.-L."/>
            <person name="Kazmierczak K.M."/>
            <person name="Andrzejewski T.M."/>
            <person name="Davidsen T.M."/>
            <person name="Wayne K.J."/>
            <person name="Tettelin H."/>
            <person name="Glass J.I."/>
            <person name="Rusch D."/>
            <person name="Podicherti R."/>
            <person name="Tsui H.-C.T."/>
            <person name="Winkler M.E."/>
        </authorList>
    </citation>
    <scope>NUCLEOTIDE SEQUENCE</scope>
</reference>
<feature type="compositionally biased region" description="Polar residues" evidence="1">
    <location>
        <begin position="84"/>
        <end position="103"/>
    </location>
</feature>
<dbReference type="AlphaFoldDB" id="A0A382BVY2"/>
<evidence type="ECO:0000256" key="1">
    <source>
        <dbReference type="SAM" id="MobiDB-lite"/>
    </source>
</evidence>
<proteinExistence type="predicted"/>
<accession>A0A382BVY2</accession>
<protein>
    <submittedName>
        <fullName evidence="2">Uncharacterized protein</fullName>
    </submittedName>
</protein>
<sequence>MADPNRPRIRWLTNVFLNVKNSKGKVKETLFPSGSYTNIKKIIREPDGYGDIYIAGDKEEVIEGVQLEEGFELHGRIRIEEVESSSTKDVPADTNSDNASAPPTETERNPPLANEREGSNIVAE</sequence>
<gene>
    <name evidence="2" type="ORF">METZ01_LOCUS170623</name>
</gene>
<evidence type="ECO:0000313" key="2">
    <source>
        <dbReference type="EMBL" id="SVB17769.1"/>
    </source>
</evidence>
<dbReference type="EMBL" id="UINC01031548">
    <property type="protein sequence ID" value="SVB17769.1"/>
    <property type="molecule type" value="Genomic_DNA"/>
</dbReference>
<organism evidence="2">
    <name type="scientific">marine metagenome</name>
    <dbReference type="NCBI Taxonomy" id="408172"/>
    <lineage>
        <taxon>unclassified sequences</taxon>
        <taxon>metagenomes</taxon>
        <taxon>ecological metagenomes</taxon>
    </lineage>
</organism>
<name>A0A382BVY2_9ZZZZ</name>
<feature type="region of interest" description="Disordered" evidence="1">
    <location>
        <begin position="78"/>
        <end position="124"/>
    </location>
</feature>